<gene>
    <name evidence="4" type="ORF">OM075_22625</name>
</gene>
<dbReference type="RefSeq" id="WP_301192832.1">
    <property type="nucleotide sequence ID" value="NZ_JAPDPJ010000094.1"/>
</dbReference>
<dbReference type="Proteomes" id="UP001209229">
    <property type="component" value="Unassembled WGS sequence"/>
</dbReference>
<keyword evidence="3" id="KW-0472">Membrane</keyword>
<keyword evidence="5" id="KW-1185">Reference proteome</keyword>
<evidence type="ECO:0000256" key="3">
    <source>
        <dbReference type="SAM" id="Phobius"/>
    </source>
</evidence>
<dbReference type="Gene3D" id="2.60.40.10">
    <property type="entry name" value="Immunoglobulins"/>
    <property type="match status" value="1"/>
</dbReference>
<evidence type="ECO:0000313" key="4">
    <source>
        <dbReference type="EMBL" id="MCW3789277.1"/>
    </source>
</evidence>
<evidence type="ECO:0000256" key="1">
    <source>
        <dbReference type="ARBA" id="ARBA00010837"/>
    </source>
</evidence>
<dbReference type="Gene3D" id="3.20.20.80">
    <property type="entry name" value="Glycosidases"/>
    <property type="match status" value="1"/>
</dbReference>
<dbReference type="GO" id="GO:0016787">
    <property type="term" value="F:hydrolase activity"/>
    <property type="evidence" value="ECO:0007669"/>
    <property type="project" value="UniProtKB-KW"/>
</dbReference>
<keyword evidence="3" id="KW-0812">Transmembrane</keyword>
<dbReference type="Pfam" id="PF13199">
    <property type="entry name" value="Glyco_hydro_66"/>
    <property type="match status" value="1"/>
</dbReference>
<dbReference type="InterPro" id="IPR025092">
    <property type="entry name" value="Glyco_hydro_66"/>
</dbReference>
<comment type="caution">
    <text evidence="4">The sequence shown here is derived from an EMBL/GenBank/DDBJ whole genome shotgun (WGS) entry which is preliminary data.</text>
</comment>
<reference evidence="4" key="1">
    <citation type="submission" date="2022-10" db="EMBL/GenBank/DDBJ databases">
        <authorList>
            <person name="Yu W.X."/>
        </authorList>
    </citation>
    <scope>NUCLEOTIDE SEQUENCE</scope>
    <source>
        <strain evidence="4">AAT</strain>
    </source>
</reference>
<proteinExistence type="inferred from homology"/>
<keyword evidence="4" id="KW-0378">Hydrolase</keyword>
<dbReference type="PROSITE" id="PS51257">
    <property type="entry name" value="PROKAR_LIPOPROTEIN"/>
    <property type="match status" value="1"/>
</dbReference>
<dbReference type="EMBL" id="JAPDPJ010000094">
    <property type="protein sequence ID" value="MCW3789277.1"/>
    <property type="molecule type" value="Genomic_DNA"/>
</dbReference>
<keyword evidence="3" id="KW-1133">Transmembrane helix</keyword>
<protein>
    <submittedName>
        <fullName evidence="4">Glycoside hydrolase family 66 protein</fullName>
    </submittedName>
</protein>
<accession>A0AAE3M970</accession>
<dbReference type="InterPro" id="IPR013780">
    <property type="entry name" value="Glyco_hydro_b"/>
</dbReference>
<dbReference type="CDD" id="cd14745">
    <property type="entry name" value="GH66"/>
    <property type="match status" value="1"/>
</dbReference>
<keyword evidence="2" id="KW-0732">Signal</keyword>
<dbReference type="AlphaFoldDB" id="A0AAE3M970"/>
<sequence>MKLKLKTTSLKTQIMFSYKYFIAIVLFAALMACNDSKDKEIPEDVIPEAPVNEITPVYSNQYITTDKACYAPGEEVHFTLSLDNLPASLKVRYKYLNEVLSDVTLNTNTWSWTTPAEDFKGYVAEVYSTENTEETIQAVIGVDVSSEWTKFPRYGFLSDYSQLESPQIADVIENLNRHHINGIQFYDWHNKHHKPLPVENSQPLDSWKDIINKDVYLSTVTGYINEAHNHNMKAMYYNLIYGAWDDAANDGVDRKWYVFKDNAHSNIDYHPLGSPFLSSLYVLDPSNTSWQNYYKNENDVVYQYLDFDGFHMDQLGDRGTVYNYDGIQLNLSQTFEPFINAIKSGQQDKYNVMNAVNQYGQMGIANASTDFLYTEVWDPNNSYDDLTSIIRQNDVYGGNEKNTVLAAYMNYDLADQEGYFNTPAVLMTDAVIFAYGGSHLELGEHMLGKEYFPNNNLTMKEDLKKSLVSYYDFLVGYQNLLRDGGSFNSVSISSLDGKMNLSNWPADLDEVAVVAKKSGQKQVISLINYSDAVTLEWRDNSGIQTSPALIKNAKLSLHNQQEVQNIWVASPDIIGGAARSVNFAQEGENVSFTLPELKYWTMIVVEY</sequence>
<organism evidence="4 5">
    <name type="scientific">Plebeiibacterium sediminum</name>
    <dbReference type="NCBI Taxonomy" id="2992112"/>
    <lineage>
        <taxon>Bacteria</taxon>
        <taxon>Pseudomonadati</taxon>
        <taxon>Bacteroidota</taxon>
        <taxon>Bacteroidia</taxon>
        <taxon>Marinilabiliales</taxon>
        <taxon>Marinilabiliaceae</taxon>
        <taxon>Plebeiibacterium</taxon>
    </lineage>
</organism>
<name>A0AAE3M970_9BACT</name>
<dbReference type="Gene3D" id="2.60.40.1180">
    <property type="entry name" value="Golgi alpha-mannosidase II"/>
    <property type="match status" value="1"/>
</dbReference>
<comment type="similarity">
    <text evidence="1">Belongs to the glycosyl hydrolase 66 family.</text>
</comment>
<dbReference type="InterPro" id="IPR013783">
    <property type="entry name" value="Ig-like_fold"/>
</dbReference>
<evidence type="ECO:0000256" key="2">
    <source>
        <dbReference type="ARBA" id="ARBA00022729"/>
    </source>
</evidence>
<feature type="transmembrane region" description="Helical" evidence="3">
    <location>
        <begin position="12"/>
        <end position="32"/>
    </location>
</feature>
<evidence type="ECO:0000313" key="5">
    <source>
        <dbReference type="Proteomes" id="UP001209229"/>
    </source>
</evidence>